<protein>
    <submittedName>
        <fullName evidence="1">Uncharacterized protein</fullName>
    </submittedName>
</protein>
<dbReference type="Proteomes" id="UP000239874">
    <property type="component" value="Unassembled WGS sequence"/>
</dbReference>
<dbReference type="EMBL" id="PSZC01000013">
    <property type="protein sequence ID" value="PPJ36599.1"/>
    <property type="molecule type" value="Genomic_DNA"/>
</dbReference>
<accession>A0A2S6AN12</accession>
<comment type="caution">
    <text evidence="1">The sequence shown here is derived from an EMBL/GenBank/DDBJ whole genome shotgun (WGS) entry which is preliminary data.</text>
</comment>
<proteinExistence type="predicted"/>
<reference evidence="1 2" key="1">
    <citation type="submission" date="2018-02" db="EMBL/GenBank/DDBJ databases">
        <title>8 Nocardia nova and 1 Nocardia cyriacigeorgica strain used for evolution to TMP-SMX.</title>
        <authorList>
            <person name="Mehta H."/>
            <person name="Weng J."/>
            <person name="Shamoo Y."/>
        </authorList>
    </citation>
    <scope>NUCLEOTIDE SEQUENCE [LARGE SCALE GENOMIC DNA]</scope>
    <source>
        <strain evidence="1 2">MDA3139</strain>
    </source>
</reference>
<dbReference type="AlphaFoldDB" id="A0A2S6AN12"/>
<evidence type="ECO:0000313" key="1">
    <source>
        <dbReference type="EMBL" id="PPJ36599.1"/>
    </source>
</evidence>
<evidence type="ECO:0000313" key="2">
    <source>
        <dbReference type="Proteomes" id="UP000239874"/>
    </source>
</evidence>
<dbReference type="OrthoDB" id="3483903at2"/>
<dbReference type="RefSeq" id="WP_104377154.1">
    <property type="nucleotide sequence ID" value="NZ_PSZC01000013.1"/>
</dbReference>
<sequence>MEEPIEQLPQDDWVDQDLLTKDLARSLLDDEIAAERDRLARIDRGENPADAIASRADLQRRLDAMVAARDRLRSSGQP</sequence>
<organism evidence="1 2">
    <name type="scientific">Nocardia nova</name>
    <dbReference type="NCBI Taxonomy" id="37330"/>
    <lineage>
        <taxon>Bacteria</taxon>
        <taxon>Bacillati</taxon>
        <taxon>Actinomycetota</taxon>
        <taxon>Actinomycetes</taxon>
        <taxon>Mycobacteriales</taxon>
        <taxon>Nocardiaceae</taxon>
        <taxon>Nocardia</taxon>
    </lineage>
</organism>
<gene>
    <name evidence="1" type="ORF">C5E45_19495</name>
</gene>
<name>A0A2S6AN12_9NOCA</name>